<protein>
    <submittedName>
        <fullName evidence="1">Uncharacterized protein</fullName>
    </submittedName>
</protein>
<sequence>MNVIDGLLTTWFHRLLSFSLLRGRRHQIGCWQSSSSCSLSFHVVVP</sequence>
<evidence type="ECO:0000313" key="2">
    <source>
        <dbReference type="Proteomes" id="UP000636709"/>
    </source>
</evidence>
<organism evidence="1 2">
    <name type="scientific">Digitaria exilis</name>
    <dbReference type="NCBI Taxonomy" id="1010633"/>
    <lineage>
        <taxon>Eukaryota</taxon>
        <taxon>Viridiplantae</taxon>
        <taxon>Streptophyta</taxon>
        <taxon>Embryophyta</taxon>
        <taxon>Tracheophyta</taxon>
        <taxon>Spermatophyta</taxon>
        <taxon>Magnoliopsida</taxon>
        <taxon>Liliopsida</taxon>
        <taxon>Poales</taxon>
        <taxon>Poaceae</taxon>
        <taxon>PACMAD clade</taxon>
        <taxon>Panicoideae</taxon>
        <taxon>Panicodae</taxon>
        <taxon>Paniceae</taxon>
        <taxon>Anthephorinae</taxon>
        <taxon>Digitaria</taxon>
    </lineage>
</organism>
<accession>A0A835KGP6</accession>
<dbReference type="EMBL" id="JACEFO010001626">
    <property type="protein sequence ID" value="KAF8728879.1"/>
    <property type="molecule type" value="Genomic_DNA"/>
</dbReference>
<evidence type="ECO:0000313" key="1">
    <source>
        <dbReference type="EMBL" id="KAF8728879.1"/>
    </source>
</evidence>
<comment type="caution">
    <text evidence="1">The sequence shown here is derived from an EMBL/GenBank/DDBJ whole genome shotgun (WGS) entry which is preliminary data.</text>
</comment>
<reference evidence="1" key="1">
    <citation type="submission" date="2020-07" db="EMBL/GenBank/DDBJ databases">
        <title>Genome sequence and genetic diversity analysis of an under-domesticated orphan crop, white fonio (Digitaria exilis).</title>
        <authorList>
            <person name="Bennetzen J.L."/>
            <person name="Chen S."/>
            <person name="Ma X."/>
            <person name="Wang X."/>
            <person name="Yssel A.E.J."/>
            <person name="Chaluvadi S.R."/>
            <person name="Johnson M."/>
            <person name="Gangashetty P."/>
            <person name="Hamidou F."/>
            <person name="Sanogo M.D."/>
            <person name="Zwaenepoel A."/>
            <person name="Wallace J."/>
            <person name="Van De Peer Y."/>
            <person name="Van Deynze A."/>
        </authorList>
    </citation>
    <scope>NUCLEOTIDE SEQUENCE</scope>
    <source>
        <tissue evidence="1">Leaves</tissue>
    </source>
</reference>
<dbReference type="Proteomes" id="UP000636709">
    <property type="component" value="Unassembled WGS sequence"/>
</dbReference>
<name>A0A835KGP6_9POAL</name>
<dbReference type="AlphaFoldDB" id="A0A835KGP6"/>
<proteinExistence type="predicted"/>
<gene>
    <name evidence="1" type="ORF">HU200_018174</name>
</gene>
<keyword evidence="2" id="KW-1185">Reference proteome</keyword>